<feature type="region of interest" description="Disordered" evidence="1">
    <location>
        <begin position="137"/>
        <end position="156"/>
    </location>
</feature>
<evidence type="ECO:0000313" key="3">
    <source>
        <dbReference type="Proteomes" id="UP001374535"/>
    </source>
</evidence>
<gene>
    <name evidence="2" type="ORF">V8G54_036431</name>
</gene>
<dbReference type="Proteomes" id="UP001374535">
    <property type="component" value="Chromosome 11"/>
</dbReference>
<feature type="region of interest" description="Disordered" evidence="1">
    <location>
        <begin position="182"/>
        <end position="206"/>
    </location>
</feature>
<name>A0AAQ3MH29_VIGMU</name>
<keyword evidence="3" id="KW-1185">Reference proteome</keyword>
<dbReference type="EMBL" id="CP144690">
    <property type="protein sequence ID" value="WVY90917.1"/>
    <property type="molecule type" value="Genomic_DNA"/>
</dbReference>
<feature type="compositionally biased region" description="Basic and acidic residues" evidence="1">
    <location>
        <begin position="189"/>
        <end position="206"/>
    </location>
</feature>
<evidence type="ECO:0000256" key="1">
    <source>
        <dbReference type="SAM" id="MobiDB-lite"/>
    </source>
</evidence>
<accession>A0AAQ3MH29</accession>
<reference evidence="2 3" key="1">
    <citation type="journal article" date="2023" name="Life. Sci Alliance">
        <title>Evolutionary insights into 3D genome organization and epigenetic landscape of Vigna mungo.</title>
        <authorList>
            <person name="Junaid A."/>
            <person name="Singh B."/>
            <person name="Bhatia S."/>
        </authorList>
    </citation>
    <scope>NUCLEOTIDE SEQUENCE [LARGE SCALE GENOMIC DNA]</scope>
    <source>
        <strain evidence="2">Urdbean</strain>
    </source>
</reference>
<sequence length="248" mass="28704">MEIELQNHNNFLRAKIAEHDREEQQQQHMTGNVCESLPASQTYDRNFFPVNLIDSSHQYSRQDHTALQLVGRFCLLALVSPFGPLMTPRPYEIMQIFMKTLYLGTRPSFLRIEFSPTENLSYTPNLGVGAPFQVPPPSGHDLKITGRSKSTQSVRKTEDDVIKVSPSVPKIYTETFWRPPWGRVANPNGDHEEHGGTTKHQKDDNKQRRAFGLNITTPYQHQEISLKRRLHSMSYHLYMEHLQQDKCF</sequence>
<dbReference type="AlphaFoldDB" id="A0AAQ3MH29"/>
<proteinExistence type="predicted"/>
<evidence type="ECO:0000313" key="2">
    <source>
        <dbReference type="EMBL" id="WVY90917.1"/>
    </source>
</evidence>
<protein>
    <submittedName>
        <fullName evidence="2">Uncharacterized protein</fullName>
    </submittedName>
</protein>
<organism evidence="2 3">
    <name type="scientific">Vigna mungo</name>
    <name type="common">Black gram</name>
    <name type="synonym">Phaseolus mungo</name>
    <dbReference type="NCBI Taxonomy" id="3915"/>
    <lineage>
        <taxon>Eukaryota</taxon>
        <taxon>Viridiplantae</taxon>
        <taxon>Streptophyta</taxon>
        <taxon>Embryophyta</taxon>
        <taxon>Tracheophyta</taxon>
        <taxon>Spermatophyta</taxon>
        <taxon>Magnoliopsida</taxon>
        <taxon>eudicotyledons</taxon>
        <taxon>Gunneridae</taxon>
        <taxon>Pentapetalae</taxon>
        <taxon>rosids</taxon>
        <taxon>fabids</taxon>
        <taxon>Fabales</taxon>
        <taxon>Fabaceae</taxon>
        <taxon>Papilionoideae</taxon>
        <taxon>50 kb inversion clade</taxon>
        <taxon>NPAAA clade</taxon>
        <taxon>indigoferoid/millettioid clade</taxon>
        <taxon>Phaseoleae</taxon>
        <taxon>Vigna</taxon>
    </lineage>
</organism>